<dbReference type="Pfam" id="PF08238">
    <property type="entry name" value="Sel1"/>
    <property type="match status" value="3"/>
</dbReference>
<dbReference type="InterPro" id="IPR011990">
    <property type="entry name" value="TPR-like_helical_dom_sf"/>
</dbReference>
<dbReference type="EMBL" id="JBEPTF010000001">
    <property type="protein sequence ID" value="MET4682722.1"/>
    <property type="molecule type" value="Genomic_DNA"/>
</dbReference>
<dbReference type="PANTHER" id="PTHR11102">
    <property type="entry name" value="SEL-1-LIKE PROTEIN"/>
    <property type="match status" value="1"/>
</dbReference>
<keyword evidence="2" id="KW-1185">Reference proteome</keyword>
<name>A0ABV2R9V8_9CAUL</name>
<comment type="caution">
    <text evidence="1">The sequence shown here is derived from an EMBL/GenBank/DDBJ whole genome shotgun (WGS) entry which is preliminary data.</text>
</comment>
<dbReference type="PANTHER" id="PTHR11102:SF160">
    <property type="entry name" value="ERAD-ASSOCIATED E3 UBIQUITIN-PROTEIN LIGASE COMPONENT HRD3"/>
    <property type="match status" value="1"/>
</dbReference>
<sequence length="193" mass="21498">MLPTSWANLRSQPVANTERTIGRRPVLWHEATVIETEALFRIADAAEDAGDHDLARRSFERCAALGDTGALIRLAYIHDEGIGVPIDKPQAMRLYQRAWRRSRDASAANNIAILYKEKGRLRPMFLWFQRAAETGDGGGNLDMAKCYLARTGVRKNLQSALRHLAVAAGSDDISEYEREQAQALLKTLAPRLA</sequence>
<gene>
    <name evidence="1" type="ORF">ABIE19_000631</name>
</gene>
<dbReference type="InterPro" id="IPR006597">
    <property type="entry name" value="Sel1-like"/>
</dbReference>
<organism evidence="1 2">
    <name type="scientific">Brevundimonas faecalis</name>
    <dbReference type="NCBI Taxonomy" id="947378"/>
    <lineage>
        <taxon>Bacteria</taxon>
        <taxon>Pseudomonadati</taxon>
        <taxon>Pseudomonadota</taxon>
        <taxon>Alphaproteobacteria</taxon>
        <taxon>Caulobacterales</taxon>
        <taxon>Caulobacteraceae</taxon>
        <taxon>Brevundimonas</taxon>
    </lineage>
</organism>
<dbReference type="Proteomes" id="UP001549313">
    <property type="component" value="Unassembled WGS sequence"/>
</dbReference>
<evidence type="ECO:0000313" key="1">
    <source>
        <dbReference type="EMBL" id="MET4682722.1"/>
    </source>
</evidence>
<accession>A0ABV2R9V8</accession>
<proteinExistence type="predicted"/>
<dbReference type="SMART" id="SM00671">
    <property type="entry name" value="SEL1"/>
    <property type="match status" value="3"/>
</dbReference>
<dbReference type="Gene3D" id="1.25.40.10">
    <property type="entry name" value="Tetratricopeptide repeat domain"/>
    <property type="match status" value="1"/>
</dbReference>
<dbReference type="InterPro" id="IPR050767">
    <property type="entry name" value="Sel1_AlgK"/>
</dbReference>
<evidence type="ECO:0000313" key="2">
    <source>
        <dbReference type="Proteomes" id="UP001549313"/>
    </source>
</evidence>
<dbReference type="SUPFAM" id="SSF81901">
    <property type="entry name" value="HCP-like"/>
    <property type="match status" value="1"/>
</dbReference>
<protein>
    <submittedName>
        <fullName evidence="1">TPR repeat protein</fullName>
    </submittedName>
</protein>
<reference evidence="1 2" key="1">
    <citation type="submission" date="2024-06" db="EMBL/GenBank/DDBJ databases">
        <title>Sorghum-associated microbial communities from plants grown in Nebraska, USA.</title>
        <authorList>
            <person name="Schachtman D."/>
        </authorList>
    </citation>
    <scope>NUCLEOTIDE SEQUENCE [LARGE SCALE GENOMIC DNA]</scope>
    <source>
        <strain evidence="1 2">2814</strain>
    </source>
</reference>